<dbReference type="InterPro" id="IPR017850">
    <property type="entry name" value="Alkaline_phosphatase_core_sf"/>
</dbReference>
<evidence type="ECO:0000256" key="2">
    <source>
        <dbReference type="ARBA" id="ARBA00022729"/>
    </source>
</evidence>
<reference evidence="7" key="1">
    <citation type="submission" date="2020-05" db="EMBL/GenBank/DDBJ databases">
        <authorList>
            <person name="Chiriac C."/>
            <person name="Salcher M."/>
            <person name="Ghai R."/>
            <person name="Kavagutti S V."/>
        </authorList>
    </citation>
    <scope>NUCLEOTIDE SEQUENCE</scope>
</reference>
<dbReference type="Pfam" id="PF00884">
    <property type="entry name" value="Sulfatase"/>
    <property type="match status" value="1"/>
</dbReference>
<evidence type="ECO:0000256" key="4">
    <source>
        <dbReference type="ARBA" id="ARBA00023180"/>
    </source>
</evidence>
<comment type="similarity">
    <text evidence="1">Belongs to the sulfatase family.</text>
</comment>
<dbReference type="AlphaFoldDB" id="A0A6J6SXA0"/>
<sequence length="555" mass="60385">MSLSRRPSAPARTRRRAVALAAQVGLTVLAGVLAVGVVAPDPTGDDATSRGATVRAAALAPAALAPAAAGAGPGAVAPSARKARRPNIVLITTDDQADTDLSAMPLTRRLLGGRGVDFVNAISPHPLCCPARAEIFTGEYAHNNGVKHNDGPFGGHARFAAYRDGRNLRGNLGTWMRQAGYRTGFTGKMLNGYTARSPRPRGWDWWDPTTERTYAYTRTTFLDDGRPVTPKGYATDVLARRSSAWVREQAPAAKPFFLWVSHVAPHEAIVGGKPVGYPFSAERHDRLHHDARPPSMRKPSYNEADVSDKPRYSGIGAKVPEAEVLRTHRQRLRSLAAVDEANASILRTLERTGELGRTLVVFTSDNGFLLGEHRLRGKNQVYDENLQVPLLVRGPGVPSGETSTALAETVDLAPTILDAAGALEDVRRSGRVDGRSLLDLFRGDRARPLSSTVLIQAGTKRRAAVRGNDGWAFRGVTTARYTYAEHFTGQSELYDREVDPHELDNLLELRSGDLRRGARGYADVLDALRSRLRDLRSCQGPAECDRRYPPLPDPR</sequence>
<proteinExistence type="inferred from homology"/>
<evidence type="ECO:0000256" key="1">
    <source>
        <dbReference type="ARBA" id="ARBA00008779"/>
    </source>
</evidence>
<dbReference type="PANTHER" id="PTHR43108">
    <property type="entry name" value="N-ACETYLGLUCOSAMINE-6-SULFATASE FAMILY MEMBER"/>
    <property type="match status" value="1"/>
</dbReference>
<keyword evidence="3" id="KW-0378">Hydrolase</keyword>
<evidence type="ECO:0000313" key="7">
    <source>
        <dbReference type="EMBL" id="CAB4739307.1"/>
    </source>
</evidence>
<dbReference type="PROSITE" id="PS00523">
    <property type="entry name" value="SULFATASE_1"/>
    <property type="match status" value="1"/>
</dbReference>
<evidence type="ECO:0000256" key="3">
    <source>
        <dbReference type="ARBA" id="ARBA00022801"/>
    </source>
</evidence>
<feature type="region of interest" description="Disordered" evidence="5">
    <location>
        <begin position="289"/>
        <end position="313"/>
    </location>
</feature>
<dbReference type="GO" id="GO:0016787">
    <property type="term" value="F:hydrolase activity"/>
    <property type="evidence" value="ECO:0007669"/>
    <property type="project" value="UniProtKB-KW"/>
</dbReference>
<dbReference type="SUPFAM" id="SSF53649">
    <property type="entry name" value="Alkaline phosphatase-like"/>
    <property type="match status" value="1"/>
</dbReference>
<dbReference type="InterPro" id="IPR000917">
    <property type="entry name" value="Sulfatase_N"/>
</dbReference>
<protein>
    <submittedName>
        <fullName evidence="7">Unannotated protein</fullName>
    </submittedName>
</protein>
<name>A0A6J6SXA0_9ZZZZ</name>
<keyword evidence="2" id="KW-0732">Signal</keyword>
<gene>
    <name evidence="7" type="ORF">UFOPK2761_01143</name>
</gene>
<keyword evidence="4" id="KW-0325">Glycoprotein</keyword>
<dbReference type="InterPro" id="IPR024607">
    <property type="entry name" value="Sulfatase_CS"/>
</dbReference>
<evidence type="ECO:0000256" key="5">
    <source>
        <dbReference type="SAM" id="MobiDB-lite"/>
    </source>
</evidence>
<accession>A0A6J6SXA0</accession>
<evidence type="ECO:0000259" key="6">
    <source>
        <dbReference type="Pfam" id="PF00884"/>
    </source>
</evidence>
<dbReference type="CDD" id="cd16147">
    <property type="entry name" value="G6S"/>
    <property type="match status" value="1"/>
</dbReference>
<dbReference type="Gene3D" id="3.40.720.10">
    <property type="entry name" value="Alkaline Phosphatase, subunit A"/>
    <property type="match status" value="1"/>
</dbReference>
<feature type="domain" description="Sulfatase N-terminal" evidence="6">
    <location>
        <begin position="86"/>
        <end position="422"/>
    </location>
</feature>
<dbReference type="EMBL" id="CAEZYQ010000007">
    <property type="protein sequence ID" value="CAB4739307.1"/>
    <property type="molecule type" value="Genomic_DNA"/>
</dbReference>
<dbReference type="PANTHER" id="PTHR43108:SF8">
    <property type="entry name" value="SD21168P"/>
    <property type="match status" value="1"/>
</dbReference>
<organism evidence="7">
    <name type="scientific">freshwater metagenome</name>
    <dbReference type="NCBI Taxonomy" id="449393"/>
    <lineage>
        <taxon>unclassified sequences</taxon>
        <taxon>metagenomes</taxon>
        <taxon>ecological metagenomes</taxon>
    </lineage>
</organism>